<gene>
    <name evidence="1" type="ORF">HNW77_06450</name>
</gene>
<accession>A0ABX2ACL7</accession>
<comment type="caution">
    <text evidence="1">The sequence shown here is derived from an EMBL/GenBank/DDBJ whole genome shotgun (WGS) entry which is preliminary data.</text>
</comment>
<dbReference type="Proteomes" id="UP000623090">
    <property type="component" value="Unassembled WGS sequence"/>
</dbReference>
<dbReference type="RefSeq" id="WP_172156197.1">
    <property type="nucleotide sequence ID" value="NZ_JABJWC010000011.1"/>
</dbReference>
<sequence>MGCPLNEPIKEGPASTLKGYKVAADSVLPRDILVVIVLGELGISQDQVIEIMQPGQKHGRTLD</sequence>
<proteinExistence type="predicted"/>
<evidence type="ECO:0000313" key="2">
    <source>
        <dbReference type="Proteomes" id="UP000623090"/>
    </source>
</evidence>
<reference evidence="1 2" key="1">
    <citation type="journal article" date="2020" name="Microorganisms">
        <title>Description of Komagataeibacter melaceti sp. nov. and Komagataeibacter melomenusus sp. nov. Isolated from Apple Cider Vinegar.</title>
        <authorList>
            <person name="Maric L."/>
            <person name="Cleenwerck I."/>
            <person name="Accetto T."/>
            <person name="Vandamme P."/>
            <person name="Trcek J."/>
        </authorList>
    </citation>
    <scope>NUCLEOTIDE SEQUENCE [LARGE SCALE GENOMIC DNA]</scope>
    <source>
        <strain evidence="1 2">AV436</strain>
    </source>
</reference>
<dbReference type="EMBL" id="JABJWC010000011">
    <property type="protein sequence ID" value="NPC66034.1"/>
    <property type="molecule type" value="Genomic_DNA"/>
</dbReference>
<evidence type="ECO:0000313" key="1">
    <source>
        <dbReference type="EMBL" id="NPC66034.1"/>
    </source>
</evidence>
<keyword evidence="2" id="KW-1185">Reference proteome</keyword>
<protein>
    <submittedName>
        <fullName evidence="1">Uncharacterized protein</fullName>
    </submittedName>
</protein>
<name>A0ABX2ACL7_9PROT</name>
<organism evidence="1 2">
    <name type="scientific">Komagataeibacter melomenusus</name>
    <dbReference type="NCBI Taxonomy" id="2766578"/>
    <lineage>
        <taxon>Bacteria</taxon>
        <taxon>Pseudomonadati</taxon>
        <taxon>Pseudomonadota</taxon>
        <taxon>Alphaproteobacteria</taxon>
        <taxon>Acetobacterales</taxon>
        <taxon>Acetobacteraceae</taxon>
        <taxon>Komagataeibacter</taxon>
    </lineage>
</organism>